<protein>
    <submittedName>
        <fullName evidence="1">Uncharacterized protein</fullName>
    </submittedName>
</protein>
<dbReference type="EMBL" id="KZ679127">
    <property type="protein sequence ID" value="PTB80501.1"/>
    <property type="molecule type" value="Genomic_DNA"/>
</dbReference>
<keyword evidence="2" id="KW-1185">Reference proteome</keyword>
<reference evidence="1 2" key="1">
    <citation type="submission" date="2016-07" db="EMBL/GenBank/DDBJ databases">
        <title>Multiple horizontal gene transfer events from other fungi enriched the ability of initially mycotrophic Trichoderma (Ascomycota) to feed on dead plant biomass.</title>
        <authorList>
            <consortium name="DOE Joint Genome Institute"/>
            <person name="Aerts A."/>
            <person name="Atanasova L."/>
            <person name="Chenthamara K."/>
            <person name="Zhang J."/>
            <person name="Grujic M."/>
            <person name="Henrissat B."/>
            <person name="Kuo A."/>
            <person name="Salamov A."/>
            <person name="Lipzen A."/>
            <person name="Labutti K."/>
            <person name="Barry K."/>
            <person name="Miao Y."/>
            <person name="Rahimi M.J."/>
            <person name="Shen Q."/>
            <person name="Grigoriev I.V."/>
            <person name="Kubicek C.P."/>
            <person name="Druzhinina I.S."/>
        </authorList>
    </citation>
    <scope>NUCLEOTIDE SEQUENCE [LARGE SCALE GENOMIC DNA]</scope>
    <source>
        <strain evidence="1 2">ATCC 18648</strain>
    </source>
</reference>
<accession>A0A2T4CG04</accession>
<sequence>MKLIVRHEPLRHLDEQKARSCFHAVHSFFVAADTSSYRARLSLFSESIIVSPPSRTHEKQRALISCTQK</sequence>
<gene>
    <name evidence="1" type="ORF">M440DRAFT_1128258</name>
</gene>
<dbReference type="AlphaFoldDB" id="A0A2T4CG04"/>
<organism evidence="1 2">
    <name type="scientific">Trichoderma longibrachiatum ATCC 18648</name>
    <dbReference type="NCBI Taxonomy" id="983965"/>
    <lineage>
        <taxon>Eukaryota</taxon>
        <taxon>Fungi</taxon>
        <taxon>Dikarya</taxon>
        <taxon>Ascomycota</taxon>
        <taxon>Pezizomycotina</taxon>
        <taxon>Sordariomycetes</taxon>
        <taxon>Hypocreomycetidae</taxon>
        <taxon>Hypocreales</taxon>
        <taxon>Hypocreaceae</taxon>
        <taxon>Trichoderma</taxon>
    </lineage>
</organism>
<dbReference type="Proteomes" id="UP000240760">
    <property type="component" value="Unassembled WGS sequence"/>
</dbReference>
<proteinExistence type="predicted"/>
<evidence type="ECO:0000313" key="2">
    <source>
        <dbReference type="Proteomes" id="UP000240760"/>
    </source>
</evidence>
<evidence type="ECO:0000313" key="1">
    <source>
        <dbReference type="EMBL" id="PTB80501.1"/>
    </source>
</evidence>
<name>A0A2T4CG04_TRILO</name>